<dbReference type="GeneID" id="19181830"/>
<keyword evidence="3" id="KW-1185">Reference proteome</keyword>
<feature type="compositionally biased region" description="Basic residues" evidence="1">
    <location>
        <begin position="22"/>
        <end position="41"/>
    </location>
</feature>
<dbReference type="HOGENOM" id="CLU_033726_1_0_1"/>
<dbReference type="Proteomes" id="UP000019473">
    <property type="component" value="Unassembled WGS sequence"/>
</dbReference>
<dbReference type="AlphaFoldDB" id="W9VXF9"/>
<dbReference type="RefSeq" id="XP_007759445.1">
    <property type="nucleotide sequence ID" value="XM_007761255.1"/>
</dbReference>
<feature type="compositionally biased region" description="Polar residues" evidence="1">
    <location>
        <begin position="47"/>
        <end position="61"/>
    </location>
</feature>
<dbReference type="Pfam" id="PF11905">
    <property type="entry name" value="DUF3425"/>
    <property type="match status" value="1"/>
</dbReference>
<gene>
    <name evidence="2" type="ORF">A1O7_07255</name>
</gene>
<accession>W9VXF9</accession>
<dbReference type="VEuPathDB" id="FungiDB:A1O7_07255"/>
<feature type="region of interest" description="Disordered" evidence="1">
    <location>
        <begin position="1"/>
        <end position="61"/>
    </location>
</feature>
<dbReference type="PANTHER" id="PTHR38116:SF1">
    <property type="entry name" value="BZIP DOMAIN-CONTAINING PROTEIN"/>
    <property type="match status" value="1"/>
</dbReference>
<feature type="compositionally biased region" description="Basic and acidic residues" evidence="1">
    <location>
        <begin position="10"/>
        <end position="21"/>
    </location>
</feature>
<evidence type="ECO:0000313" key="2">
    <source>
        <dbReference type="EMBL" id="EXJ56911.1"/>
    </source>
</evidence>
<dbReference type="PANTHER" id="PTHR38116">
    <property type="entry name" value="CHROMOSOME 7, WHOLE GENOME SHOTGUN SEQUENCE"/>
    <property type="match status" value="1"/>
</dbReference>
<dbReference type="EMBL" id="AMGW01000005">
    <property type="protein sequence ID" value="EXJ56911.1"/>
    <property type="molecule type" value="Genomic_DNA"/>
</dbReference>
<name>W9VXF9_9EURO</name>
<evidence type="ECO:0000256" key="1">
    <source>
        <dbReference type="SAM" id="MobiDB-lite"/>
    </source>
</evidence>
<comment type="caution">
    <text evidence="2">The sequence shown here is derived from an EMBL/GenBank/DDBJ whole genome shotgun (WGS) entry which is preliminary data.</text>
</comment>
<protein>
    <recommendedName>
        <fullName evidence="4">BZIP domain-containing protein</fullName>
    </recommendedName>
</protein>
<organism evidence="2 3">
    <name type="scientific">Cladophialophora yegresii CBS 114405</name>
    <dbReference type="NCBI Taxonomy" id="1182544"/>
    <lineage>
        <taxon>Eukaryota</taxon>
        <taxon>Fungi</taxon>
        <taxon>Dikarya</taxon>
        <taxon>Ascomycota</taxon>
        <taxon>Pezizomycotina</taxon>
        <taxon>Eurotiomycetes</taxon>
        <taxon>Chaetothyriomycetidae</taxon>
        <taxon>Chaetothyriales</taxon>
        <taxon>Herpotrichiellaceae</taxon>
        <taxon>Cladophialophora</taxon>
    </lineage>
</organism>
<evidence type="ECO:0008006" key="4">
    <source>
        <dbReference type="Google" id="ProtNLM"/>
    </source>
</evidence>
<dbReference type="STRING" id="1182544.W9VXF9"/>
<evidence type="ECO:0000313" key="3">
    <source>
        <dbReference type="Proteomes" id="UP000019473"/>
    </source>
</evidence>
<sequence>MPELAITSRLSEDDWHNVTDPKKRKKIQDKLAQRARRKRLREGRQIPQPTSQQGQEKASHASNMNAYQYDAFGSNAPVDLPNRLDLMPRLEELTIAPPLCRKCSSQITAAGPALDIGYEPCPSMTVISAMYINGAIIGLKSCTVIPQTSSPTGPDVPISLQPTFLQLTTIHQPGIDRFPFPKMRDNMISMHTMIDEEDFTHDLCTRPSFTISPGMAPWDPKAWKIETYFAAKWGFLFY</sequence>
<reference evidence="2 3" key="1">
    <citation type="submission" date="2013-03" db="EMBL/GenBank/DDBJ databases">
        <title>The Genome Sequence of Cladophialophora yegresii CBS 114405.</title>
        <authorList>
            <consortium name="The Broad Institute Genomics Platform"/>
            <person name="Cuomo C."/>
            <person name="de Hoog S."/>
            <person name="Gorbushina A."/>
            <person name="Walker B."/>
            <person name="Young S.K."/>
            <person name="Zeng Q."/>
            <person name="Gargeya S."/>
            <person name="Fitzgerald M."/>
            <person name="Haas B."/>
            <person name="Abouelleil A."/>
            <person name="Allen A.W."/>
            <person name="Alvarado L."/>
            <person name="Arachchi H.M."/>
            <person name="Berlin A.M."/>
            <person name="Chapman S.B."/>
            <person name="Gainer-Dewar J."/>
            <person name="Goldberg J."/>
            <person name="Griggs A."/>
            <person name="Gujja S."/>
            <person name="Hansen M."/>
            <person name="Howarth C."/>
            <person name="Imamovic A."/>
            <person name="Ireland A."/>
            <person name="Larimer J."/>
            <person name="McCowan C."/>
            <person name="Murphy C."/>
            <person name="Pearson M."/>
            <person name="Poon T.W."/>
            <person name="Priest M."/>
            <person name="Roberts A."/>
            <person name="Saif S."/>
            <person name="Shea T."/>
            <person name="Sisk P."/>
            <person name="Sykes S."/>
            <person name="Wortman J."/>
            <person name="Nusbaum C."/>
            <person name="Birren B."/>
        </authorList>
    </citation>
    <scope>NUCLEOTIDE SEQUENCE [LARGE SCALE GENOMIC DNA]</scope>
    <source>
        <strain evidence="2 3">CBS 114405</strain>
    </source>
</reference>
<proteinExistence type="predicted"/>
<dbReference type="InterPro" id="IPR021833">
    <property type="entry name" value="DUF3425"/>
</dbReference>
<dbReference type="OrthoDB" id="2245989at2759"/>